<dbReference type="GeneID" id="78253588"/>
<dbReference type="Proteomes" id="UP000056090">
    <property type="component" value="Chromosome"/>
</dbReference>
<evidence type="ECO:0000259" key="1">
    <source>
        <dbReference type="Pfam" id="PF26110"/>
    </source>
</evidence>
<dbReference type="RefSeq" id="WP_044055622.1">
    <property type="nucleotide sequence ID" value="NZ_CBCSKJ010000005.1"/>
</dbReference>
<accession>A0A075P265</accession>
<dbReference type="AlphaFoldDB" id="A0A075P265"/>
<proteinExistence type="predicted"/>
<evidence type="ECO:0000313" key="3">
    <source>
        <dbReference type="Proteomes" id="UP000056090"/>
    </source>
</evidence>
<dbReference type="InterPro" id="IPR058955">
    <property type="entry name" value="GAPS4b_N"/>
</dbReference>
<gene>
    <name evidence="2" type="ORF">EP13_01325</name>
</gene>
<keyword evidence="3" id="KW-1185">Reference proteome</keyword>
<reference evidence="2 3" key="1">
    <citation type="submission" date="2014-06" db="EMBL/GenBank/DDBJ databases">
        <title>Genomes of Alteromonas australica, a world apart.</title>
        <authorList>
            <person name="Gonzaga A."/>
            <person name="Lopez-Perez M."/>
            <person name="Rodriguez-Valera F."/>
        </authorList>
    </citation>
    <scope>NUCLEOTIDE SEQUENCE [LARGE SCALE GENOMIC DNA]</scope>
    <source>
        <strain evidence="2 3">H 17</strain>
    </source>
</reference>
<sequence length="371" mass="42572">MDETKNILPYGDALRDFLADGNISKSELKGILRNRGIFTREDDKTTTIPHLVTRGITPNELMELYQNISETEEEPKALTQTIKCSVPEVDLLSILPSSDEIHELVKKPFSNYELIGIPNFVSSIEGEVELDFIIERTDHTKSWDKNTKQFSGKVRFSKIDDELDINISLSHTSPETKEVASVISKEMVNRLKLAGFVKNDEVIRKIRFNDFTNENRVKFLNKLSKEQTSNELYFKDTRDLGFCPDETQTLPDDISWMQEKITNLLLQGKNLHSTVFIRQKKYHEYIKVYRVEASYSFDYDDCSGSCQISYEFPEFISKLDNSSELSIKVLNIRFKNGSNRSLAGAVKERTLKILEKSKLKLHDTLKNGGSS</sequence>
<feature type="domain" description="GAPS4b N-terminal" evidence="1">
    <location>
        <begin position="12"/>
        <end position="73"/>
    </location>
</feature>
<name>A0A075P265_9ALTE</name>
<evidence type="ECO:0000313" key="2">
    <source>
        <dbReference type="EMBL" id="AIF97447.1"/>
    </source>
</evidence>
<dbReference type="EMBL" id="CP008849">
    <property type="protein sequence ID" value="AIF97447.1"/>
    <property type="molecule type" value="Genomic_DNA"/>
</dbReference>
<dbReference type="KEGG" id="aal:EP13_01325"/>
<dbReference type="Pfam" id="PF26110">
    <property type="entry name" value="GAPS4b_N"/>
    <property type="match status" value="1"/>
</dbReference>
<organism evidence="2 3">
    <name type="scientific">Alteromonas australica</name>
    <dbReference type="NCBI Taxonomy" id="589873"/>
    <lineage>
        <taxon>Bacteria</taxon>
        <taxon>Pseudomonadati</taxon>
        <taxon>Pseudomonadota</taxon>
        <taxon>Gammaproteobacteria</taxon>
        <taxon>Alteromonadales</taxon>
        <taxon>Alteromonadaceae</taxon>
        <taxon>Alteromonas/Salinimonas group</taxon>
        <taxon>Alteromonas</taxon>
    </lineage>
</organism>
<protein>
    <recommendedName>
        <fullName evidence="1">GAPS4b N-terminal domain-containing protein</fullName>
    </recommendedName>
</protein>
<dbReference type="eggNOG" id="ENOG503077T">
    <property type="taxonomic scope" value="Bacteria"/>
</dbReference>